<proteinExistence type="evidence at transcript level"/>
<keyword evidence="5" id="KW-0645">Protease</keyword>
<dbReference type="InterPro" id="IPR000668">
    <property type="entry name" value="Peptidase_C1A_C"/>
</dbReference>
<dbReference type="InterPro" id="IPR013128">
    <property type="entry name" value="Peptidase_C1A"/>
</dbReference>
<dbReference type="AlphaFoldDB" id="J7HEW0"/>
<feature type="chain" id="PRO_5018723122" evidence="2">
    <location>
        <begin position="26"/>
        <end position="567"/>
    </location>
</feature>
<dbReference type="InterPro" id="IPR039417">
    <property type="entry name" value="Peptidase_C1A_papain-like"/>
</dbReference>
<evidence type="ECO:0000313" key="5">
    <source>
        <dbReference type="EMBL" id="AFQ01134.1"/>
    </source>
</evidence>
<dbReference type="EMBL" id="JN400431">
    <property type="protein sequence ID" value="AFQ01134.1"/>
    <property type="molecule type" value="mRNA"/>
</dbReference>
<dbReference type="InterPro" id="IPR038765">
    <property type="entry name" value="Papain-like_cys_pep_sf"/>
</dbReference>
<accession>J7HEW0</accession>
<evidence type="ECO:0000259" key="3">
    <source>
        <dbReference type="SMART" id="SM00645"/>
    </source>
</evidence>
<reference evidence="5" key="1">
    <citation type="submission" date="2011-07" db="EMBL/GenBank/DDBJ databases">
        <title>Identification and Characterization of the Putative Protease Genes (Cathepsins, Trypsins and Serine Protease Inhibitors) in the Rice Stem Borer, Chilo suppressalis (Walker).</title>
        <authorList>
            <person name="Ge Z."/>
            <person name="Wan P."/>
            <person name="Han Z."/>
        </authorList>
    </citation>
    <scope>NUCLEOTIDE SEQUENCE</scope>
</reference>
<sequence length="567" mass="66121">DNYCSFVTMKFVILILLGAAKFNDAALKWSSSYSYEAILSVPDSDILEPYEVWFDGTTGNTRIDFYNGLDKMYRLRLFGTRQDEEQKFIYYKMYPESISATTNIQVCQRIQANQFRLYSPNTYLPTTQNFSFQGIEQINGLESEKWQTSRVRLEDGVSVTFTYTIWVDYDKLNNTVPRRYEYRVSAGKVLIDNFRHDYISYSAIEPDKIIFELPDVNVLPCSEINLNNNYEPYDPLLEYIDPMYGHAKIKDDFERFKLNHNKTYLEQKENFVRLNNFRRNLRYINSHNRMHSSFTLAINHLADANDDEMAVYFGTKDHFDEYEELNEDDDSIEEDQAHVTGFFKNFDWRDYGAVTSVKVQTAMCRSCYAFATAAAVESSKFIQNGFEQMLEVSEQAIIDCSWRVNREGNYGCSGGSIRASLEWIKNRGIPYRDDYGRYLALEGRCHAPNVTRHTHIRGYHKVIKDERTIKRYLRKRGPLAIAIYSNPKSFMFYSSGVFNDGNCKREKSISGNHGLLLIGYGEEENGEEKFWTLKNSYGTKWGEQGYIRIAIKNNTCGVMDNVYSVRF</sequence>
<protein>
    <submittedName>
        <fullName evidence="5">Cathepsin L1-like protease</fullName>
    </submittedName>
</protein>
<comment type="similarity">
    <text evidence="1">Belongs to the peptidase C1 family.</text>
</comment>
<feature type="domain" description="Cathepsin propeptide inhibitor" evidence="4">
    <location>
        <begin position="253"/>
        <end position="309"/>
    </location>
</feature>
<dbReference type="InterPro" id="IPR025660">
    <property type="entry name" value="Pept_his_AS"/>
</dbReference>
<dbReference type="GO" id="GO:0008234">
    <property type="term" value="F:cysteine-type peptidase activity"/>
    <property type="evidence" value="ECO:0007669"/>
    <property type="project" value="InterPro"/>
</dbReference>
<dbReference type="GO" id="GO:0006508">
    <property type="term" value="P:proteolysis"/>
    <property type="evidence" value="ECO:0007669"/>
    <property type="project" value="UniProtKB-KW"/>
</dbReference>
<dbReference type="InterPro" id="IPR013201">
    <property type="entry name" value="Prot_inhib_I29"/>
</dbReference>
<organism evidence="5">
    <name type="scientific">Chilo suppressalis</name>
    <name type="common">Asiatic rice borer moth</name>
    <dbReference type="NCBI Taxonomy" id="168631"/>
    <lineage>
        <taxon>Eukaryota</taxon>
        <taxon>Metazoa</taxon>
        <taxon>Ecdysozoa</taxon>
        <taxon>Arthropoda</taxon>
        <taxon>Hexapoda</taxon>
        <taxon>Insecta</taxon>
        <taxon>Pterygota</taxon>
        <taxon>Neoptera</taxon>
        <taxon>Endopterygota</taxon>
        <taxon>Lepidoptera</taxon>
        <taxon>Glossata</taxon>
        <taxon>Ditrysia</taxon>
        <taxon>Pyraloidea</taxon>
        <taxon>Crambidae</taxon>
        <taxon>Crambinae</taxon>
        <taxon>Chilo</taxon>
    </lineage>
</organism>
<evidence type="ECO:0000259" key="4">
    <source>
        <dbReference type="SMART" id="SM00848"/>
    </source>
</evidence>
<dbReference type="SUPFAM" id="SSF54001">
    <property type="entry name" value="Cysteine proteinases"/>
    <property type="match status" value="1"/>
</dbReference>
<dbReference type="SMART" id="SM00645">
    <property type="entry name" value="Pept_C1"/>
    <property type="match status" value="1"/>
</dbReference>
<name>J7HEW0_CHISP</name>
<dbReference type="PROSITE" id="PS00639">
    <property type="entry name" value="THIOL_PROTEASE_HIS"/>
    <property type="match status" value="1"/>
</dbReference>
<feature type="signal peptide" evidence="2">
    <location>
        <begin position="1"/>
        <end position="25"/>
    </location>
</feature>
<feature type="domain" description="Peptidase C1A papain C-terminal" evidence="3">
    <location>
        <begin position="342"/>
        <end position="566"/>
    </location>
</feature>
<keyword evidence="5" id="KW-0378">Hydrolase</keyword>
<dbReference type="CDD" id="cd02248">
    <property type="entry name" value="Peptidase_C1A"/>
    <property type="match status" value="1"/>
</dbReference>
<dbReference type="Pfam" id="PF00112">
    <property type="entry name" value="Peptidase_C1"/>
    <property type="match status" value="1"/>
</dbReference>
<dbReference type="SMART" id="SM00848">
    <property type="entry name" value="Inhibitor_I29"/>
    <property type="match status" value="1"/>
</dbReference>
<keyword evidence="2" id="KW-0732">Signal</keyword>
<dbReference type="SMR" id="J7HEW0"/>
<dbReference type="Gene3D" id="3.90.70.10">
    <property type="entry name" value="Cysteine proteinases"/>
    <property type="match status" value="1"/>
</dbReference>
<evidence type="ECO:0000256" key="1">
    <source>
        <dbReference type="ARBA" id="ARBA00008455"/>
    </source>
</evidence>
<feature type="non-terminal residue" evidence="5">
    <location>
        <position position="1"/>
    </location>
</feature>
<evidence type="ECO:0000256" key="2">
    <source>
        <dbReference type="SAM" id="SignalP"/>
    </source>
</evidence>
<dbReference type="OrthoDB" id="10253408at2759"/>
<dbReference type="Pfam" id="PF08246">
    <property type="entry name" value="Inhibitor_I29"/>
    <property type="match status" value="1"/>
</dbReference>
<dbReference type="PANTHER" id="PTHR12411">
    <property type="entry name" value="CYSTEINE PROTEASE FAMILY C1-RELATED"/>
    <property type="match status" value="1"/>
</dbReference>